<dbReference type="EMBL" id="DAAMSO010000033">
    <property type="protein sequence ID" value="HAC7971847.1"/>
    <property type="molecule type" value="Genomic_DNA"/>
</dbReference>
<accession>A0A6Y4G6U1</accession>
<gene>
    <name evidence="2" type="ORF">G0G35_14570</name>
    <name evidence="1" type="ORF">GB552_19060</name>
</gene>
<comment type="caution">
    <text evidence="1">The sequence shown here is derived from an EMBL/GenBank/DDBJ whole genome shotgun (WGS) entry which is preliminary data.</text>
</comment>
<evidence type="ECO:0000313" key="2">
    <source>
        <dbReference type="EMBL" id="HAC7971847.1"/>
    </source>
</evidence>
<dbReference type="AlphaFoldDB" id="A0A6Y4G6U1"/>
<name>A0A6Y4G6U1_SALEN</name>
<dbReference type="EMBL" id="DAAHCX010000126">
    <property type="protein sequence ID" value="HAB5610589.1"/>
    <property type="molecule type" value="Genomic_DNA"/>
</dbReference>
<reference evidence="1" key="1">
    <citation type="journal article" date="2018" name="Genome Biol.">
        <title>SKESA: strategic k-mer extension for scrupulous assemblies.</title>
        <authorList>
            <person name="Souvorov A."/>
            <person name="Agarwala R."/>
            <person name="Lipman D.J."/>
        </authorList>
    </citation>
    <scope>NUCLEOTIDE SEQUENCE</scope>
    <source>
        <strain evidence="2">SAL2771</strain>
        <strain evidence="1">Salmonella enterica</strain>
    </source>
</reference>
<evidence type="ECO:0000313" key="1">
    <source>
        <dbReference type="EMBL" id="HAB5610589.1"/>
    </source>
</evidence>
<reference evidence="1" key="2">
    <citation type="submission" date="2019-10" db="EMBL/GenBank/DDBJ databases">
        <authorList>
            <consortium name="NCBI Pathogen Detection Project"/>
        </authorList>
    </citation>
    <scope>NUCLEOTIDE SEQUENCE</scope>
    <source>
        <strain evidence="2">SAL2771</strain>
        <strain evidence="1">Salmonella enterica</strain>
    </source>
</reference>
<organism evidence="1">
    <name type="scientific">Salmonella enteritidis</name>
    <dbReference type="NCBI Taxonomy" id="149539"/>
    <lineage>
        <taxon>Bacteria</taxon>
        <taxon>Pseudomonadati</taxon>
        <taxon>Pseudomonadota</taxon>
        <taxon>Gammaproteobacteria</taxon>
        <taxon>Enterobacterales</taxon>
        <taxon>Enterobacteriaceae</taxon>
        <taxon>Salmonella</taxon>
    </lineage>
</organism>
<sequence>MKIELITTKQFIEQAECYFRNYMDGLRRNAPDDFYYFLNNKYNMNDIMESIIKKTRYYFYDDTEEGKRNRIYGEVSHCKVKQHLRQL</sequence>
<feature type="non-terminal residue" evidence="1">
    <location>
        <position position="87"/>
    </location>
</feature>
<protein>
    <submittedName>
        <fullName evidence="1">Uncharacterized protein</fullName>
    </submittedName>
</protein>
<proteinExistence type="predicted"/>